<evidence type="ECO:0000313" key="1">
    <source>
        <dbReference type="EMBL" id="AAL17695.1"/>
    </source>
</evidence>
<accession>Q940E2</accession>
<name>Q940E2_CASSA</name>
<sequence length="126" mass="14170">MSSGSEFHLKATKVIVSQCSWKGGYSWKGYIHPVDSTETVGLVTKMNSTEKEKKPIRGIGIFLFYGRVKLCGKSFGRDEWNSHGESRNSLLLFSCSDCESFFSVGTKSFCAGMKSFLTLTRQLWLF</sequence>
<proteinExistence type="evidence at transcript level"/>
<protein>
    <submittedName>
        <fullName evidence="1">Wound-responsive protein 9.11</fullName>
    </submittedName>
</protein>
<organism evidence="1">
    <name type="scientific">Castanea sativa</name>
    <name type="common">Sweet chestnut</name>
    <dbReference type="NCBI Taxonomy" id="21020"/>
    <lineage>
        <taxon>Eukaryota</taxon>
        <taxon>Viridiplantae</taxon>
        <taxon>Streptophyta</taxon>
        <taxon>Embryophyta</taxon>
        <taxon>Tracheophyta</taxon>
        <taxon>Spermatophyta</taxon>
        <taxon>Magnoliopsida</taxon>
        <taxon>eudicotyledons</taxon>
        <taxon>Gunneridae</taxon>
        <taxon>Pentapetalae</taxon>
        <taxon>rosids</taxon>
        <taxon>fabids</taxon>
        <taxon>Fagales</taxon>
        <taxon>Fagaceae</taxon>
        <taxon>Castanea</taxon>
    </lineage>
</organism>
<dbReference type="AlphaFoldDB" id="Q940E2"/>
<reference evidence="1" key="1">
    <citation type="journal article" date="2002" name="Physiol. Mol. Plant Pathol.">
        <title>Isolation of wound-responsive genes from chestnut (Castanea sativa) microstems by mRNA display and their differential expression upon wounding and infection with the chestnut blight fungus (Cryphonectria parasitica).</title>
        <authorList>
            <person name="Schafleitner R."/>
            <person name="Wilhelm E."/>
        </authorList>
    </citation>
    <scope>NUCLEOTIDE SEQUENCE</scope>
</reference>
<dbReference type="EMBL" id="AY055746">
    <property type="protein sequence ID" value="AAL17695.1"/>
    <property type="molecule type" value="mRNA"/>
</dbReference>